<dbReference type="AlphaFoldDB" id="A0A4Y2J5V8"/>
<evidence type="ECO:0000313" key="2">
    <source>
        <dbReference type="EMBL" id="GBM84688.1"/>
    </source>
</evidence>
<dbReference type="Proteomes" id="UP000499080">
    <property type="component" value="Unassembled WGS sequence"/>
</dbReference>
<accession>A0A4Y2J5V8</accession>
<sequence>MALLGNSRIRLGWVKTHIGIKGNETANTQAMEATRNGTPTNLLSPKKTSNYLLEKPNYSSSPSRAGKSSGIMERIARVVYNVIPKTSNKQQHWSRECIQLATGHGPFPSYLKRFGLHPTDY</sequence>
<protein>
    <recommendedName>
        <fullName evidence="1">RNase H type-1 domain-containing protein</fullName>
    </recommendedName>
</protein>
<dbReference type="EMBL" id="BGPR01003178">
    <property type="protein sequence ID" value="GBM84688.1"/>
    <property type="molecule type" value="Genomic_DNA"/>
</dbReference>
<reference evidence="2 3" key="1">
    <citation type="journal article" date="2019" name="Sci. Rep.">
        <title>Orb-weaving spider Araneus ventricosus genome elucidates the spidroin gene catalogue.</title>
        <authorList>
            <person name="Kono N."/>
            <person name="Nakamura H."/>
            <person name="Ohtoshi R."/>
            <person name="Moran D.A.P."/>
            <person name="Shinohara A."/>
            <person name="Yoshida Y."/>
            <person name="Fujiwara M."/>
            <person name="Mori M."/>
            <person name="Tomita M."/>
            <person name="Arakawa K."/>
        </authorList>
    </citation>
    <scope>NUCLEOTIDE SEQUENCE [LARGE SCALE GENOMIC DNA]</scope>
</reference>
<dbReference type="GO" id="GO:0004523">
    <property type="term" value="F:RNA-DNA hybrid ribonuclease activity"/>
    <property type="evidence" value="ECO:0007669"/>
    <property type="project" value="InterPro"/>
</dbReference>
<gene>
    <name evidence="2" type="ORF">AVEN_49840_1</name>
</gene>
<dbReference type="InterPro" id="IPR002156">
    <property type="entry name" value="RNaseH_domain"/>
</dbReference>
<comment type="caution">
    <text evidence="2">The sequence shown here is derived from an EMBL/GenBank/DDBJ whole genome shotgun (WGS) entry which is preliminary data.</text>
</comment>
<dbReference type="OrthoDB" id="6437659at2759"/>
<dbReference type="PROSITE" id="PS50879">
    <property type="entry name" value="RNASE_H_1"/>
    <property type="match status" value="1"/>
</dbReference>
<evidence type="ECO:0000313" key="3">
    <source>
        <dbReference type="Proteomes" id="UP000499080"/>
    </source>
</evidence>
<keyword evidence="3" id="KW-1185">Reference proteome</keyword>
<organism evidence="2 3">
    <name type="scientific">Araneus ventricosus</name>
    <name type="common">Orbweaver spider</name>
    <name type="synonym">Epeira ventricosa</name>
    <dbReference type="NCBI Taxonomy" id="182803"/>
    <lineage>
        <taxon>Eukaryota</taxon>
        <taxon>Metazoa</taxon>
        <taxon>Ecdysozoa</taxon>
        <taxon>Arthropoda</taxon>
        <taxon>Chelicerata</taxon>
        <taxon>Arachnida</taxon>
        <taxon>Araneae</taxon>
        <taxon>Araneomorphae</taxon>
        <taxon>Entelegynae</taxon>
        <taxon>Araneoidea</taxon>
        <taxon>Araneidae</taxon>
        <taxon>Araneus</taxon>
    </lineage>
</organism>
<dbReference type="GO" id="GO:0003676">
    <property type="term" value="F:nucleic acid binding"/>
    <property type="evidence" value="ECO:0007669"/>
    <property type="project" value="InterPro"/>
</dbReference>
<proteinExistence type="predicted"/>
<feature type="domain" description="RNase H type-1" evidence="1">
    <location>
        <begin position="1"/>
        <end position="35"/>
    </location>
</feature>
<evidence type="ECO:0000259" key="1">
    <source>
        <dbReference type="PROSITE" id="PS50879"/>
    </source>
</evidence>
<name>A0A4Y2J5V8_ARAVE</name>